<reference evidence="1 2" key="2">
    <citation type="journal article" date="2021" name="Curr. Genet.">
        <title>Genetic response to nitrogen starvation in the aggressive Eucalyptus foliar pathogen Teratosphaeria destructans.</title>
        <authorList>
            <person name="Havenga M."/>
            <person name="Wingfield B.D."/>
            <person name="Wingfield M.J."/>
            <person name="Dreyer L.L."/>
            <person name="Roets F."/>
            <person name="Aylward J."/>
        </authorList>
    </citation>
    <scope>NUCLEOTIDE SEQUENCE [LARGE SCALE GENOMIC DNA]</scope>
    <source>
        <strain evidence="1">CMW44962</strain>
    </source>
</reference>
<accession>A0A9W7SY81</accession>
<organism evidence="1 2">
    <name type="scientific">Teratosphaeria destructans</name>
    <dbReference type="NCBI Taxonomy" id="418781"/>
    <lineage>
        <taxon>Eukaryota</taxon>
        <taxon>Fungi</taxon>
        <taxon>Dikarya</taxon>
        <taxon>Ascomycota</taxon>
        <taxon>Pezizomycotina</taxon>
        <taxon>Dothideomycetes</taxon>
        <taxon>Dothideomycetidae</taxon>
        <taxon>Mycosphaerellales</taxon>
        <taxon>Teratosphaeriaceae</taxon>
        <taxon>Teratosphaeria</taxon>
    </lineage>
</organism>
<reference evidence="1 2" key="1">
    <citation type="journal article" date="2018" name="IMA Fungus">
        <title>IMA Genome-F 10: Nine draft genome sequences of Claviceps purpurea s.lat., including C. arundinis, C. humidiphila, and C. cf. spartinae, pseudomolecules for the pitch canker pathogen Fusarium circinatum, draft genome of Davidsoniella eucalypti, Grosmannia galeiformis, Quambalaria eucalypti, and Teratosphaeria destructans.</title>
        <authorList>
            <person name="Wingfield B.D."/>
            <person name="Liu M."/>
            <person name="Nguyen H.D."/>
            <person name="Lane F.A."/>
            <person name="Morgan S.W."/>
            <person name="De Vos L."/>
            <person name="Wilken P.M."/>
            <person name="Duong T.A."/>
            <person name="Aylward J."/>
            <person name="Coetzee M.P."/>
            <person name="Dadej K."/>
            <person name="De Beer Z.W."/>
            <person name="Findlay W."/>
            <person name="Havenga M."/>
            <person name="Kolarik M."/>
            <person name="Menzies J.G."/>
            <person name="Naidoo K."/>
            <person name="Pochopski O."/>
            <person name="Shoukouhi P."/>
            <person name="Santana Q.C."/>
            <person name="Seifert K.A."/>
            <person name="Soal N."/>
            <person name="Steenkamp E.T."/>
            <person name="Tatham C.T."/>
            <person name="van der Nest M.A."/>
            <person name="Wingfield M.J."/>
        </authorList>
    </citation>
    <scope>NUCLEOTIDE SEQUENCE [LARGE SCALE GENOMIC DNA]</scope>
    <source>
        <strain evidence="1">CMW44962</strain>
    </source>
</reference>
<name>A0A9W7SY81_9PEZI</name>
<protein>
    <submittedName>
        <fullName evidence="1">Uncharacterized protein</fullName>
    </submittedName>
</protein>
<proteinExistence type="predicted"/>
<dbReference type="EMBL" id="RIBY02000591">
    <property type="protein sequence ID" value="KAH9840340.1"/>
    <property type="molecule type" value="Genomic_DNA"/>
</dbReference>
<evidence type="ECO:0000313" key="2">
    <source>
        <dbReference type="Proteomes" id="UP001138500"/>
    </source>
</evidence>
<keyword evidence="2" id="KW-1185">Reference proteome</keyword>
<dbReference type="Proteomes" id="UP001138500">
    <property type="component" value="Unassembled WGS sequence"/>
</dbReference>
<evidence type="ECO:0000313" key="1">
    <source>
        <dbReference type="EMBL" id="KAH9840340.1"/>
    </source>
</evidence>
<gene>
    <name evidence="1" type="ORF">Tdes44962_MAKER07981</name>
</gene>
<sequence>MRSAGPASLPTAAAAAANIRNYMNSARAAADANLNTDNLAGLLHGAKCGDANPVLALAAAKLKKGKAKPVIREIRAAEEQVDMRS</sequence>
<comment type="caution">
    <text evidence="1">The sequence shown here is derived from an EMBL/GenBank/DDBJ whole genome shotgun (WGS) entry which is preliminary data.</text>
</comment>
<dbReference type="AlphaFoldDB" id="A0A9W7SY81"/>